<evidence type="ECO:0000256" key="5">
    <source>
        <dbReference type="ARBA" id="ARBA00022723"/>
    </source>
</evidence>
<comment type="catalytic activity">
    <reaction evidence="11">
        <text>S-methyl-5'-thioadenosine + phosphate = 5-(methylsulfanyl)-alpha-D-ribose 1-phosphate + adenine</text>
        <dbReference type="Rhea" id="RHEA:11852"/>
        <dbReference type="ChEBI" id="CHEBI:16708"/>
        <dbReference type="ChEBI" id="CHEBI:17509"/>
        <dbReference type="ChEBI" id="CHEBI:43474"/>
        <dbReference type="ChEBI" id="CHEBI:58533"/>
        <dbReference type="EC" id="2.4.2.28"/>
    </reaction>
    <physiologicalReaction direction="left-to-right" evidence="11">
        <dbReference type="Rhea" id="RHEA:11853"/>
    </physiologicalReaction>
</comment>
<dbReference type="EMBL" id="BMKQ01000001">
    <property type="protein sequence ID" value="GGF37917.1"/>
    <property type="molecule type" value="Genomic_DNA"/>
</dbReference>
<protein>
    <recommendedName>
        <fullName evidence="12">Purine nucleoside phosphorylase</fullName>
    </recommendedName>
</protein>
<evidence type="ECO:0000256" key="9">
    <source>
        <dbReference type="ARBA" id="ARBA00047989"/>
    </source>
</evidence>
<dbReference type="Pfam" id="PF02578">
    <property type="entry name" value="Cu-oxidase_4"/>
    <property type="match status" value="1"/>
</dbReference>
<keyword evidence="4" id="KW-0808">Transferase</keyword>
<reference evidence="13" key="2">
    <citation type="submission" date="2020-09" db="EMBL/GenBank/DDBJ databases">
        <authorList>
            <person name="Sun Q."/>
            <person name="Zhou Y."/>
        </authorList>
    </citation>
    <scope>NUCLEOTIDE SEQUENCE</scope>
    <source>
        <strain evidence="13">CGMCC 1.16067</strain>
    </source>
</reference>
<comment type="catalytic activity">
    <reaction evidence="10">
        <text>adenosine + phosphate = alpha-D-ribose 1-phosphate + adenine</text>
        <dbReference type="Rhea" id="RHEA:27642"/>
        <dbReference type="ChEBI" id="CHEBI:16335"/>
        <dbReference type="ChEBI" id="CHEBI:16708"/>
        <dbReference type="ChEBI" id="CHEBI:43474"/>
        <dbReference type="ChEBI" id="CHEBI:57720"/>
        <dbReference type="EC" id="2.4.2.1"/>
    </reaction>
    <physiologicalReaction direction="left-to-right" evidence="10">
        <dbReference type="Rhea" id="RHEA:27643"/>
    </physiologicalReaction>
</comment>
<evidence type="ECO:0000313" key="13">
    <source>
        <dbReference type="EMBL" id="GGF37917.1"/>
    </source>
</evidence>
<dbReference type="Proteomes" id="UP000649179">
    <property type="component" value="Unassembled WGS sequence"/>
</dbReference>
<dbReference type="PANTHER" id="PTHR30616:SF2">
    <property type="entry name" value="PURINE NUCLEOSIDE PHOSPHORYLASE LACC1"/>
    <property type="match status" value="1"/>
</dbReference>
<evidence type="ECO:0000256" key="8">
    <source>
        <dbReference type="ARBA" id="ARBA00023008"/>
    </source>
</evidence>
<keyword evidence="14" id="KW-1185">Reference proteome</keyword>
<evidence type="ECO:0000256" key="10">
    <source>
        <dbReference type="ARBA" id="ARBA00048968"/>
    </source>
</evidence>
<dbReference type="PANTHER" id="PTHR30616">
    <property type="entry name" value="UNCHARACTERIZED PROTEIN YFIH"/>
    <property type="match status" value="1"/>
</dbReference>
<comment type="catalytic activity">
    <reaction evidence="9">
        <text>adenosine + H2O + H(+) = inosine + NH4(+)</text>
        <dbReference type="Rhea" id="RHEA:24408"/>
        <dbReference type="ChEBI" id="CHEBI:15377"/>
        <dbReference type="ChEBI" id="CHEBI:15378"/>
        <dbReference type="ChEBI" id="CHEBI:16335"/>
        <dbReference type="ChEBI" id="CHEBI:17596"/>
        <dbReference type="ChEBI" id="CHEBI:28938"/>
        <dbReference type="EC" id="3.5.4.4"/>
    </reaction>
    <physiologicalReaction direction="left-to-right" evidence="9">
        <dbReference type="Rhea" id="RHEA:24409"/>
    </physiologicalReaction>
</comment>
<dbReference type="InterPro" id="IPR038371">
    <property type="entry name" value="Cu_polyphenol_OxRdtase_sf"/>
</dbReference>
<name>A0A917F2Y2_9ACTN</name>
<keyword evidence="7" id="KW-0862">Zinc</keyword>
<dbReference type="InterPro" id="IPR003730">
    <property type="entry name" value="Cu_polyphenol_OxRdtase"/>
</dbReference>
<dbReference type="RefSeq" id="WP_188778667.1">
    <property type="nucleotide sequence ID" value="NZ_BMKQ01000001.1"/>
</dbReference>
<evidence type="ECO:0000256" key="7">
    <source>
        <dbReference type="ARBA" id="ARBA00022833"/>
    </source>
</evidence>
<comment type="similarity">
    <text evidence="3 12">Belongs to the purine nucleoside phosphorylase YfiH/LACC1 family.</text>
</comment>
<comment type="caution">
    <text evidence="13">The sequence shown here is derived from an EMBL/GenBank/DDBJ whole genome shotgun (WGS) entry which is preliminary data.</text>
</comment>
<organism evidence="13 14">
    <name type="scientific">Marmoricola endophyticus</name>
    <dbReference type="NCBI Taxonomy" id="2040280"/>
    <lineage>
        <taxon>Bacteria</taxon>
        <taxon>Bacillati</taxon>
        <taxon>Actinomycetota</taxon>
        <taxon>Actinomycetes</taxon>
        <taxon>Propionibacteriales</taxon>
        <taxon>Nocardioidaceae</taxon>
        <taxon>Marmoricola</taxon>
    </lineage>
</organism>
<keyword evidence="5" id="KW-0479">Metal-binding</keyword>
<dbReference type="GO" id="GO:0017061">
    <property type="term" value="F:S-methyl-5-thioadenosine phosphorylase activity"/>
    <property type="evidence" value="ECO:0007669"/>
    <property type="project" value="UniProtKB-EC"/>
</dbReference>
<keyword evidence="6" id="KW-0378">Hydrolase</keyword>
<keyword evidence="8" id="KW-0186">Copper</keyword>
<dbReference type="CDD" id="cd16833">
    <property type="entry name" value="YfiH"/>
    <property type="match status" value="1"/>
</dbReference>
<dbReference type="SUPFAM" id="SSF64438">
    <property type="entry name" value="CNF1/YfiH-like putative cysteine hydrolases"/>
    <property type="match status" value="1"/>
</dbReference>
<comment type="function">
    <text evidence="2">Purine nucleoside enzyme that catalyzes the phosphorolysis of adenosine and inosine nucleosides, yielding D-ribose 1-phosphate and the respective free bases, adenine and hypoxanthine. Also catalyzes the phosphorolysis of S-methyl-5'-thioadenosine into adenine and S-methyl-5-thio-alpha-D-ribose 1-phosphate. Also has adenosine deaminase activity.</text>
</comment>
<dbReference type="GO" id="GO:0005507">
    <property type="term" value="F:copper ion binding"/>
    <property type="evidence" value="ECO:0007669"/>
    <property type="project" value="TreeGrafter"/>
</dbReference>
<dbReference type="Gene3D" id="3.60.140.10">
    <property type="entry name" value="CNF1/YfiH-like putative cysteine hydrolases"/>
    <property type="match status" value="1"/>
</dbReference>
<sequence>MYFTRERIGPVEVAFTDREGGVSRAPYDSLNLAVSSDDAAEDVHRNHELLLSDFAGGADLADMSQVHGNVVRAADPAVRPECDALVTDRSDLVLLVRVADCVPVVLADAEAGVVAVAHSGRPGLAAGVVPATIRRMEELGARPARTTAWIGPHVCGGCYEVPEELRAEVAAVEPAAWATTTWGTPALDIGAGVRAQLERVGVDVRDRSACTRERTDLFSYRRDGAGAGRLAGLVRRHAA</sequence>
<evidence type="ECO:0000313" key="14">
    <source>
        <dbReference type="Proteomes" id="UP000649179"/>
    </source>
</evidence>
<dbReference type="AlphaFoldDB" id="A0A917F2Y2"/>
<evidence type="ECO:0000256" key="6">
    <source>
        <dbReference type="ARBA" id="ARBA00022801"/>
    </source>
</evidence>
<evidence type="ECO:0000256" key="4">
    <source>
        <dbReference type="ARBA" id="ARBA00022679"/>
    </source>
</evidence>
<accession>A0A917F2Y2</accession>
<dbReference type="NCBIfam" id="TIGR00726">
    <property type="entry name" value="peptidoglycan editing factor PgeF"/>
    <property type="match status" value="1"/>
</dbReference>
<evidence type="ECO:0000256" key="1">
    <source>
        <dbReference type="ARBA" id="ARBA00000553"/>
    </source>
</evidence>
<evidence type="ECO:0000256" key="11">
    <source>
        <dbReference type="ARBA" id="ARBA00049893"/>
    </source>
</evidence>
<gene>
    <name evidence="13" type="ORF">GCM10011519_09310</name>
</gene>
<comment type="catalytic activity">
    <reaction evidence="1">
        <text>inosine + phosphate = alpha-D-ribose 1-phosphate + hypoxanthine</text>
        <dbReference type="Rhea" id="RHEA:27646"/>
        <dbReference type="ChEBI" id="CHEBI:17368"/>
        <dbReference type="ChEBI" id="CHEBI:17596"/>
        <dbReference type="ChEBI" id="CHEBI:43474"/>
        <dbReference type="ChEBI" id="CHEBI:57720"/>
        <dbReference type="EC" id="2.4.2.1"/>
    </reaction>
    <physiologicalReaction direction="left-to-right" evidence="1">
        <dbReference type="Rhea" id="RHEA:27647"/>
    </physiologicalReaction>
</comment>
<evidence type="ECO:0000256" key="12">
    <source>
        <dbReference type="RuleBase" id="RU361274"/>
    </source>
</evidence>
<dbReference type="InterPro" id="IPR011324">
    <property type="entry name" value="Cytotoxic_necrot_fac-like_cat"/>
</dbReference>
<evidence type="ECO:0000256" key="3">
    <source>
        <dbReference type="ARBA" id="ARBA00007353"/>
    </source>
</evidence>
<dbReference type="GO" id="GO:0016787">
    <property type="term" value="F:hydrolase activity"/>
    <property type="evidence" value="ECO:0007669"/>
    <property type="project" value="UniProtKB-KW"/>
</dbReference>
<proteinExistence type="inferred from homology"/>
<reference evidence="13" key="1">
    <citation type="journal article" date="2014" name="Int. J. Syst. Evol. Microbiol.">
        <title>Complete genome sequence of Corynebacterium casei LMG S-19264T (=DSM 44701T), isolated from a smear-ripened cheese.</title>
        <authorList>
            <consortium name="US DOE Joint Genome Institute (JGI-PGF)"/>
            <person name="Walter F."/>
            <person name="Albersmeier A."/>
            <person name="Kalinowski J."/>
            <person name="Ruckert C."/>
        </authorList>
    </citation>
    <scope>NUCLEOTIDE SEQUENCE</scope>
    <source>
        <strain evidence="13">CGMCC 1.16067</strain>
    </source>
</reference>
<evidence type="ECO:0000256" key="2">
    <source>
        <dbReference type="ARBA" id="ARBA00003215"/>
    </source>
</evidence>